<name>A0ABS7GYL0_9HYPH</name>
<dbReference type="InterPro" id="IPR000014">
    <property type="entry name" value="PAS"/>
</dbReference>
<evidence type="ECO:0000256" key="7">
    <source>
        <dbReference type="ARBA" id="ARBA00022840"/>
    </source>
</evidence>
<evidence type="ECO:0000259" key="10">
    <source>
        <dbReference type="PROSITE" id="PS50112"/>
    </source>
</evidence>
<dbReference type="NCBIfam" id="TIGR00229">
    <property type="entry name" value="sensory_box"/>
    <property type="match status" value="1"/>
</dbReference>
<keyword evidence="3" id="KW-0597">Phosphoprotein</keyword>
<gene>
    <name evidence="11" type="ORF">JNB85_18640</name>
</gene>
<evidence type="ECO:0000256" key="6">
    <source>
        <dbReference type="ARBA" id="ARBA00022777"/>
    </source>
</evidence>
<comment type="caution">
    <text evidence="11">The sequence shown here is derived from an EMBL/GenBank/DDBJ whole genome shotgun (WGS) entry which is preliminary data.</text>
</comment>
<dbReference type="InterPro" id="IPR003594">
    <property type="entry name" value="HATPase_dom"/>
</dbReference>
<accession>A0ABS7GYL0</accession>
<dbReference type="Proteomes" id="UP000717752">
    <property type="component" value="Unassembled WGS sequence"/>
</dbReference>
<dbReference type="PANTHER" id="PTHR43065">
    <property type="entry name" value="SENSOR HISTIDINE KINASE"/>
    <property type="match status" value="1"/>
</dbReference>
<evidence type="ECO:0000256" key="3">
    <source>
        <dbReference type="ARBA" id="ARBA00022553"/>
    </source>
</evidence>
<dbReference type="PANTHER" id="PTHR43065:SF10">
    <property type="entry name" value="PEROXIDE STRESS-ACTIVATED HISTIDINE KINASE MAK3"/>
    <property type="match status" value="1"/>
</dbReference>
<feature type="domain" description="Histidine kinase" evidence="9">
    <location>
        <begin position="182"/>
        <end position="397"/>
    </location>
</feature>
<keyword evidence="5" id="KW-0547">Nucleotide-binding</keyword>
<dbReference type="EMBL" id="JAEUAK010000007">
    <property type="protein sequence ID" value="MBW9054430.1"/>
    <property type="molecule type" value="Genomic_DNA"/>
</dbReference>
<dbReference type="Gene3D" id="3.30.565.10">
    <property type="entry name" value="Histidine kinase-like ATPase, C-terminal domain"/>
    <property type="match status" value="1"/>
</dbReference>
<keyword evidence="8" id="KW-0902">Two-component regulatory system</keyword>
<proteinExistence type="predicted"/>
<dbReference type="CDD" id="cd00130">
    <property type="entry name" value="PAS"/>
    <property type="match status" value="1"/>
</dbReference>
<dbReference type="EC" id="2.7.13.3" evidence="2"/>
<dbReference type="SMART" id="SM00388">
    <property type="entry name" value="HisKA"/>
    <property type="match status" value="1"/>
</dbReference>
<keyword evidence="12" id="KW-1185">Reference proteome</keyword>
<dbReference type="InterPro" id="IPR036890">
    <property type="entry name" value="HATPase_C_sf"/>
</dbReference>
<keyword evidence="6" id="KW-0418">Kinase</keyword>
<dbReference type="PROSITE" id="PS50112">
    <property type="entry name" value="PAS"/>
    <property type="match status" value="1"/>
</dbReference>
<evidence type="ECO:0000256" key="8">
    <source>
        <dbReference type="ARBA" id="ARBA00023012"/>
    </source>
</evidence>
<evidence type="ECO:0000256" key="2">
    <source>
        <dbReference type="ARBA" id="ARBA00012438"/>
    </source>
</evidence>
<dbReference type="InterPro" id="IPR004358">
    <property type="entry name" value="Sig_transdc_His_kin-like_C"/>
</dbReference>
<evidence type="ECO:0000256" key="4">
    <source>
        <dbReference type="ARBA" id="ARBA00022679"/>
    </source>
</evidence>
<evidence type="ECO:0000256" key="1">
    <source>
        <dbReference type="ARBA" id="ARBA00000085"/>
    </source>
</evidence>
<protein>
    <recommendedName>
        <fullName evidence="2">histidine kinase</fullName>
        <ecNumber evidence="2">2.7.13.3</ecNumber>
    </recommendedName>
</protein>
<dbReference type="Pfam" id="PF13426">
    <property type="entry name" value="PAS_9"/>
    <property type="match status" value="1"/>
</dbReference>
<dbReference type="SUPFAM" id="SSF55785">
    <property type="entry name" value="PYP-like sensor domain (PAS domain)"/>
    <property type="match status" value="1"/>
</dbReference>
<keyword evidence="7" id="KW-0067">ATP-binding</keyword>
<dbReference type="InterPro" id="IPR005467">
    <property type="entry name" value="His_kinase_dom"/>
</dbReference>
<dbReference type="SUPFAM" id="SSF47384">
    <property type="entry name" value="Homodimeric domain of signal transducing histidine kinase"/>
    <property type="match status" value="1"/>
</dbReference>
<organism evidence="11 12">
    <name type="scientific">Rhizobium mesosinicum</name>
    <dbReference type="NCBI Taxonomy" id="335017"/>
    <lineage>
        <taxon>Bacteria</taxon>
        <taxon>Pseudomonadati</taxon>
        <taxon>Pseudomonadota</taxon>
        <taxon>Alphaproteobacteria</taxon>
        <taxon>Hyphomicrobiales</taxon>
        <taxon>Rhizobiaceae</taxon>
        <taxon>Rhizobium/Agrobacterium group</taxon>
        <taxon>Rhizobium</taxon>
    </lineage>
</organism>
<dbReference type="Pfam" id="PF02518">
    <property type="entry name" value="HATPase_c"/>
    <property type="match status" value="1"/>
</dbReference>
<evidence type="ECO:0000313" key="12">
    <source>
        <dbReference type="Proteomes" id="UP000717752"/>
    </source>
</evidence>
<dbReference type="InterPro" id="IPR036097">
    <property type="entry name" value="HisK_dim/P_sf"/>
</dbReference>
<comment type="catalytic activity">
    <reaction evidence="1">
        <text>ATP + protein L-histidine = ADP + protein N-phospho-L-histidine.</text>
        <dbReference type="EC" id="2.7.13.3"/>
    </reaction>
</comment>
<dbReference type="SMART" id="SM00091">
    <property type="entry name" value="PAS"/>
    <property type="match status" value="1"/>
</dbReference>
<evidence type="ECO:0000313" key="11">
    <source>
        <dbReference type="EMBL" id="MBW9054430.1"/>
    </source>
</evidence>
<dbReference type="PROSITE" id="PS50109">
    <property type="entry name" value="HIS_KIN"/>
    <property type="match status" value="1"/>
</dbReference>
<evidence type="ECO:0000259" key="9">
    <source>
        <dbReference type="PROSITE" id="PS50109"/>
    </source>
</evidence>
<dbReference type="InterPro" id="IPR003661">
    <property type="entry name" value="HisK_dim/P_dom"/>
</dbReference>
<keyword evidence="4" id="KW-0808">Transferase</keyword>
<dbReference type="SUPFAM" id="SSF55874">
    <property type="entry name" value="ATPase domain of HSP90 chaperone/DNA topoisomerase II/histidine kinase"/>
    <property type="match status" value="1"/>
</dbReference>
<dbReference type="Pfam" id="PF00512">
    <property type="entry name" value="HisKA"/>
    <property type="match status" value="1"/>
</dbReference>
<dbReference type="PRINTS" id="PR00344">
    <property type="entry name" value="BCTRLSENSOR"/>
</dbReference>
<reference evidence="11 12" key="1">
    <citation type="journal article" date="2021" name="MBio">
        <title>Poor Competitiveness of Bradyrhizobium in Pigeon Pea Root Colonization in Indian Soils.</title>
        <authorList>
            <person name="Chalasani D."/>
            <person name="Basu A."/>
            <person name="Pullabhotla S.V.S.R.N."/>
            <person name="Jorrin B."/>
            <person name="Neal A.L."/>
            <person name="Poole P.S."/>
            <person name="Podile A.R."/>
            <person name="Tkacz A."/>
        </authorList>
    </citation>
    <scope>NUCLEOTIDE SEQUENCE [LARGE SCALE GENOMIC DNA]</scope>
    <source>
        <strain evidence="11 12">HU56</strain>
    </source>
</reference>
<sequence length="412" mass="45725">MEAPHVDERDRIDRDVAGRTSFTGARITGRDRQGALRAEDGEPSMDWIRQFYRHLPDAVFFITDCHRISACNGAAVALFGYEEDELLGQRIDLVWYPTPNVPLKGRWADRGVVRAGVAMTRSGVQLPAAMTIIRQHDSKGHFSAVIFEDFRTERETLQLVQELQRELARIARIVGLGEMTSTLAHELAQPLTSIAAYAQGCEQLVTKDRHGHCEELREALSEITQHALWAGKIVQNIREFAKRGADERKIEAMHALILEATAFALAGSQRNGDCVNFQLAAERDVVLADRVQIVQVLTNLIRNAVEATDGIAQPHITIRTTTDDLSRLVVDVSDNGCGIAVDIEEALFRPFVTSKPRGLGMGLALSKRIIEAHGGYISARNRMDGGSILSFSLPLVETTINGKRPYDPSRRR</sequence>
<dbReference type="Gene3D" id="1.10.287.130">
    <property type="match status" value="1"/>
</dbReference>
<dbReference type="CDD" id="cd00082">
    <property type="entry name" value="HisKA"/>
    <property type="match status" value="1"/>
</dbReference>
<dbReference type="InterPro" id="IPR035965">
    <property type="entry name" value="PAS-like_dom_sf"/>
</dbReference>
<evidence type="ECO:0000256" key="5">
    <source>
        <dbReference type="ARBA" id="ARBA00022741"/>
    </source>
</evidence>
<feature type="domain" description="PAS" evidence="10">
    <location>
        <begin position="44"/>
        <end position="89"/>
    </location>
</feature>
<dbReference type="SMART" id="SM00387">
    <property type="entry name" value="HATPase_c"/>
    <property type="match status" value="1"/>
</dbReference>
<dbReference type="Gene3D" id="3.30.450.20">
    <property type="entry name" value="PAS domain"/>
    <property type="match status" value="1"/>
</dbReference>